<dbReference type="InterPro" id="IPR017853">
    <property type="entry name" value="GH"/>
</dbReference>
<dbReference type="InterPro" id="IPR036962">
    <property type="entry name" value="Glyco_hydro_3_N_sf"/>
</dbReference>
<accession>A0A0G4EDK7</accession>
<dbReference type="InterPro" id="IPR000177">
    <property type="entry name" value="Apple"/>
</dbReference>
<dbReference type="SUPFAM" id="SSF57414">
    <property type="entry name" value="Hairpin loop containing domain-like"/>
    <property type="match status" value="1"/>
</dbReference>
<evidence type="ECO:0000256" key="5">
    <source>
        <dbReference type="SAM" id="MobiDB-lite"/>
    </source>
</evidence>
<evidence type="ECO:0000256" key="1">
    <source>
        <dbReference type="ARBA" id="ARBA00022737"/>
    </source>
</evidence>
<feature type="region of interest" description="Disordered" evidence="5">
    <location>
        <begin position="1480"/>
        <end position="1506"/>
    </location>
</feature>
<dbReference type="STRING" id="1169540.A0A0G4EDK7"/>
<keyword evidence="9" id="KW-1185">Reference proteome</keyword>
<dbReference type="SUPFAM" id="SSF52279">
    <property type="entry name" value="Beta-D-glucan exohydrolase, C-terminal domain"/>
    <property type="match status" value="2"/>
</dbReference>
<reference evidence="8 9" key="1">
    <citation type="submission" date="2014-11" db="EMBL/GenBank/DDBJ databases">
        <authorList>
            <person name="Zhu J."/>
            <person name="Qi W."/>
            <person name="Song R."/>
        </authorList>
    </citation>
    <scope>NUCLEOTIDE SEQUENCE [LARGE SCALE GENOMIC DNA]</scope>
</reference>
<feature type="compositionally biased region" description="Basic and acidic residues" evidence="5">
    <location>
        <begin position="1482"/>
        <end position="1496"/>
    </location>
</feature>
<dbReference type="GO" id="GO:0009251">
    <property type="term" value="P:glucan catabolic process"/>
    <property type="evidence" value="ECO:0007669"/>
    <property type="project" value="TreeGrafter"/>
</dbReference>
<keyword evidence="4" id="KW-0326">Glycosidase</keyword>
<feature type="signal peptide" evidence="6">
    <location>
        <begin position="1"/>
        <end position="24"/>
    </location>
</feature>
<keyword evidence="1" id="KW-0677">Repeat</keyword>
<evidence type="ECO:0000256" key="2">
    <source>
        <dbReference type="ARBA" id="ARBA00022801"/>
    </source>
</evidence>
<dbReference type="InterPro" id="IPR036881">
    <property type="entry name" value="Glyco_hydro_3_C_sf"/>
</dbReference>
<organism evidence="8 9">
    <name type="scientific">Vitrella brassicaformis (strain CCMP3155)</name>
    <dbReference type="NCBI Taxonomy" id="1169540"/>
    <lineage>
        <taxon>Eukaryota</taxon>
        <taxon>Sar</taxon>
        <taxon>Alveolata</taxon>
        <taxon>Colpodellida</taxon>
        <taxon>Vitrellaceae</taxon>
        <taxon>Vitrella</taxon>
    </lineage>
</organism>
<dbReference type="Gene3D" id="3.50.4.10">
    <property type="entry name" value="Hepatocyte Growth Factor"/>
    <property type="match status" value="1"/>
</dbReference>
<dbReference type="EMBL" id="CDMY01000193">
    <property type="protein sequence ID" value="CEL93805.1"/>
    <property type="molecule type" value="Genomic_DNA"/>
</dbReference>
<evidence type="ECO:0000256" key="6">
    <source>
        <dbReference type="SAM" id="SignalP"/>
    </source>
</evidence>
<dbReference type="InterPro" id="IPR001764">
    <property type="entry name" value="Glyco_hydro_3_N"/>
</dbReference>
<evidence type="ECO:0000256" key="3">
    <source>
        <dbReference type="ARBA" id="ARBA00023157"/>
    </source>
</evidence>
<keyword evidence="6" id="KW-0732">Signal</keyword>
<keyword evidence="3" id="KW-1015">Disulfide bond</keyword>
<dbReference type="PRINTS" id="PR00133">
    <property type="entry name" value="GLHYDRLASE3"/>
</dbReference>
<dbReference type="OrthoDB" id="416222at2759"/>
<name>A0A0G4EDK7_VITBC</name>
<feature type="chain" id="PRO_5005187603" description="Apple domain-containing protein" evidence="6">
    <location>
        <begin position="25"/>
        <end position="2363"/>
    </location>
</feature>
<dbReference type="InterPro" id="IPR051915">
    <property type="entry name" value="Cellulose_Degrad_GH3"/>
</dbReference>
<dbReference type="InterPro" id="IPR003609">
    <property type="entry name" value="Pan_app"/>
</dbReference>
<feature type="region of interest" description="Disordered" evidence="5">
    <location>
        <begin position="1353"/>
        <end position="1421"/>
    </location>
</feature>
<dbReference type="PANTHER" id="PTHR30620">
    <property type="entry name" value="PERIPLASMIC BETA-GLUCOSIDASE-RELATED"/>
    <property type="match status" value="1"/>
</dbReference>
<dbReference type="CDD" id="cd01100">
    <property type="entry name" value="APPLE_Factor_XI_like"/>
    <property type="match status" value="1"/>
</dbReference>
<evidence type="ECO:0000313" key="9">
    <source>
        <dbReference type="Proteomes" id="UP000041254"/>
    </source>
</evidence>
<protein>
    <recommendedName>
        <fullName evidence="7">Apple domain-containing protein</fullName>
    </recommendedName>
</protein>
<dbReference type="Gene3D" id="3.20.20.300">
    <property type="entry name" value="Glycoside hydrolase, family 3, N-terminal domain"/>
    <property type="match status" value="2"/>
</dbReference>
<feature type="compositionally biased region" description="Basic and acidic residues" evidence="5">
    <location>
        <begin position="1393"/>
        <end position="1421"/>
    </location>
</feature>
<evidence type="ECO:0000313" key="8">
    <source>
        <dbReference type="EMBL" id="CEL93805.1"/>
    </source>
</evidence>
<dbReference type="Pfam" id="PF14295">
    <property type="entry name" value="PAN_4"/>
    <property type="match status" value="6"/>
</dbReference>
<proteinExistence type="predicted"/>
<dbReference type="SMART" id="SM00223">
    <property type="entry name" value="APPLE"/>
    <property type="match status" value="2"/>
</dbReference>
<keyword evidence="2" id="KW-0378">Hydrolase</keyword>
<feature type="domain" description="Apple" evidence="7">
    <location>
        <begin position="1134"/>
        <end position="1213"/>
    </location>
</feature>
<dbReference type="SUPFAM" id="SSF51445">
    <property type="entry name" value="(Trans)glycosidases"/>
    <property type="match status" value="2"/>
</dbReference>
<dbReference type="VEuPathDB" id="CryptoDB:Vbra_20216"/>
<dbReference type="PROSITE" id="PS50948">
    <property type="entry name" value="PAN"/>
    <property type="match status" value="2"/>
</dbReference>
<feature type="domain" description="Apple" evidence="7">
    <location>
        <begin position="1626"/>
        <end position="1698"/>
    </location>
</feature>
<sequence>MPRRRLWLPFALSLLPAVAHIAQADLPPCAANVRGCEAADLKENGNGTEGAANATAMQVYEGTPSEERAPGEEGQEGDEEMMDIQRAREVWGSDPIVGEFPRLTNETIEALIASIVAKMTLEQKVGQMVQGEAPINVNATHVKTYALGSVLSGGMLRFAGSTDPHTWLDHTQAYFDEAVEVDGHKVRVLWAIDAVHGHNKMPGATIFPHNIGLGATRDPALVEKVGKVTAHEVALTGIDWNFAPCLAVPQNERWGRTYEGYSEDPKVVETLGAAYVRGLQGEPGNSTFLDLEHVIGTAKHFIGDGGTGSGADRGNTKVTEETLRDIHGRGYLSTLKQAVQTVMTSYSRWNNVDMHNHKYLITDVLKGVLGFDGIVVSDWYGMDDVPGCDRRSCAPSINAGIDIMMVPDYDHWRPFIRNTIRQVEIGLIPQERIDDAVTRILRVKARMGLIEPKQGTYEGVYVRPSPSKRTEELRRQGLQLSSPEHREVAREAVQKSLVLLKNNKAARTGRRPLPLAKDSVVLVAGRAADSIPLQAGGWTFMWQGDMGKDNSFFKPGQSILDGLEGHALDGGGKVIYDSNGTETHGDIDVAIVVMSEQPYAEMLGDRPFPSPLAFNATEDGQVDHEVLHRVKASHPDVPLVAILLSGRALYINNEINAADAFVAAWLIGTEGQGVADVLYENGPDFHGRLPYTWPSHPCQVPVGAEQPSAFPLGYGLSYEDEVHVEPLPEDAPSSCDAFGDFEMVGSSQCVVEMPDMTPDALLRVTEDVTISMEACATLCQRSGSCQAFDYLPTARKCRRHFFALQSTMTADGLVVGLAADTEEDTERPPAGAEARCWRRIESSVEDDICVSLGGRLAPDASALCCPAHCTACGHEACSLLEQLSQDTTLTTFPSSGNLCCFEALLESGKLHRCAWDNFIFPPCVAEPPIEGFELRYLGGCEGDPEPSSGSSSDRRLDTSLAPHRRELSHRQTEKEKPISITLQVTDTITRAPRVVEAADVSACADKCRKRSWCAAFDFSQDATHDACRLFAESPSEASQHIRDRQRCYTRSEPSGAMQACFESDGRFHLVDGRGAVCLTPLGGDAVLEATVYSANQTSSAPYAFPDKPCQPGAELPCVADGVVDTFAFVGVATCETRTNASEAGEVKAAEAPDIDACRWLCEESETCTGFQYDYDEGDGSCWLLQRAPIKKGNDTPTSRCYRKKDMDAVLEECVSIGGIPSSFSAVVDGDVEDKPSLRSCCPASCGVCGGADCLKRDGGLDNCCDQAVREHHPLCIQKGSPPCQAGFAPESFELAGVGGCRTAGHGETNDIQGPTTIDECAALCEADEKCEGFDLEVWSKEAEAREWLKARREKAAKEGEQDGDAESQGEAYADTGSSAGDDKEAVEAAFLRKQRDQKTTTAQEESRLADEGERREPRPDSAEVRIIGCRLFHAPIIGGAGDGDNMHRCFAKKGPQHGEAVKAETNEHPDGKLKAFASAASKMEEAPDLAEPRATDTDDESDSDYDAAQGSMEAVDALVFVGTGECLMSHPSPGALADSNRLERPASRLSVEGLRACAEACWGDGGCKGVQFRRQAERRGACTLFADYPIRVAADAMTMCFFKPPLPHHDVQAAQISPGGPSSPSCFLDTYELTSTTIAERSPAESPEACQVECQATPQCAAFTFANGSCLLKASFAPQFHHETATNDTSAAADGRNATSGPRSCGWEYHRSPIRRDDAIEAALDELMQTLDLDSKLGQLIFLNTKRATVDVARALRPGAIQMPRNLTVHEALEANDELYMATLEGGGEHAIPPLLVTNGMHGNAMVRNTTIFPHNIGLGAANDEGLMARIGAATAIEMAVVGLDWTEAPVVAVTRDYRWGRVYESFGEDPERVARLTAAYLRGLQGNPNKTDEYLGVSKVLANCKHFLGDGEAAEGRTKGNFPRSEMDLARTHAPPYYACIDNGVQIIMPSYTGVLGKSVHGSRYLLTEVLREKLGFDGMVISDYDAWRNVEVPVDGCTLDNCPNVISAGVDQLLVGQGSYNATLTNMKTALQQNTLSIRAVNRAVRRILRVKMRLGLMGPYAAKAARQRPSERPLAGRADLVLSSEHRGLAREAVRKSLVLLKNTRGALPLPKRDNHRVLVAGGSAHTKRNQVGSWTLDWQSATLSNEYDLSHTTSVYEGLRRMSRQNGWGKANLRLNGTVHEGEHFDSVVVVVGEQPYTETEGDLHAPGQDTWESLDLAARYPEDMAMARRIRSRLPEARMTVVLLTGRPVYVTPLLNTADAFVVAWLPGGEGGNGVADMLYRANKSYDFSGRLPVSWPMHPCHASHTHRTAVGGNSAAMMFPRGFGLSYSGMARGGASAAQVGQLEEMADGPLDRCSVV</sequence>
<dbReference type="GO" id="GO:0008422">
    <property type="term" value="F:beta-glucosidase activity"/>
    <property type="evidence" value="ECO:0007669"/>
    <property type="project" value="TreeGrafter"/>
</dbReference>
<dbReference type="InParanoid" id="A0A0G4EDK7"/>
<dbReference type="GO" id="GO:0006508">
    <property type="term" value="P:proteolysis"/>
    <property type="evidence" value="ECO:0007669"/>
    <property type="project" value="InterPro"/>
</dbReference>
<evidence type="ECO:0000259" key="7">
    <source>
        <dbReference type="PROSITE" id="PS50948"/>
    </source>
</evidence>
<dbReference type="Pfam" id="PF01915">
    <property type="entry name" value="Glyco_hydro_3_C"/>
    <property type="match status" value="2"/>
</dbReference>
<dbReference type="InterPro" id="IPR002772">
    <property type="entry name" value="Glyco_hydro_3_C"/>
</dbReference>
<dbReference type="Proteomes" id="UP000041254">
    <property type="component" value="Unassembled WGS sequence"/>
</dbReference>
<dbReference type="PANTHER" id="PTHR30620:SF77">
    <property type="entry name" value="LYSOSOMAL BETA GLUCOSIDASE-LIKE"/>
    <property type="match status" value="1"/>
</dbReference>
<dbReference type="Pfam" id="PF00933">
    <property type="entry name" value="Glyco_hydro_3"/>
    <property type="match status" value="2"/>
</dbReference>
<dbReference type="GO" id="GO:0005576">
    <property type="term" value="C:extracellular region"/>
    <property type="evidence" value="ECO:0007669"/>
    <property type="project" value="InterPro"/>
</dbReference>
<evidence type="ECO:0000256" key="4">
    <source>
        <dbReference type="ARBA" id="ARBA00023295"/>
    </source>
</evidence>
<dbReference type="Gene3D" id="3.40.50.1700">
    <property type="entry name" value="Glycoside hydrolase family 3 C-terminal domain"/>
    <property type="match status" value="2"/>
</dbReference>
<gene>
    <name evidence="8" type="ORF">Vbra_20216</name>
</gene>